<reference evidence="1" key="2">
    <citation type="journal article" date="2020" name="Nat. Commun.">
        <title>Large-scale genome sequencing of mycorrhizal fungi provides insights into the early evolution of symbiotic traits.</title>
        <authorList>
            <person name="Miyauchi S."/>
            <person name="Kiss E."/>
            <person name="Kuo A."/>
            <person name="Drula E."/>
            <person name="Kohler A."/>
            <person name="Sanchez-Garcia M."/>
            <person name="Morin E."/>
            <person name="Andreopoulos B."/>
            <person name="Barry K.W."/>
            <person name="Bonito G."/>
            <person name="Buee M."/>
            <person name="Carver A."/>
            <person name="Chen C."/>
            <person name="Cichocki N."/>
            <person name="Clum A."/>
            <person name="Culley D."/>
            <person name="Crous P.W."/>
            <person name="Fauchery L."/>
            <person name="Girlanda M."/>
            <person name="Hayes R.D."/>
            <person name="Keri Z."/>
            <person name="LaButti K."/>
            <person name="Lipzen A."/>
            <person name="Lombard V."/>
            <person name="Magnuson J."/>
            <person name="Maillard F."/>
            <person name="Murat C."/>
            <person name="Nolan M."/>
            <person name="Ohm R.A."/>
            <person name="Pangilinan J."/>
            <person name="Pereira M.F."/>
            <person name="Perotto S."/>
            <person name="Peter M."/>
            <person name="Pfister S."/>
            <person name="Riley R."/>
            <person name="Sitrit Y."/>
            <person name="Stielow J.B."/>
            <person name="Szollosi G."/>
            <person name="Zifcakova L."/>
            <person name="Stursova M."/>
            <person name="Spatafora J.W."/>
            <person name="Tedersoo L."/>
            <person name="Vaario L.M."/>
            <person name="Yamada A."/>
            <person name="Yan M."/>
            <person name="Wang P."/>
            <person name="Xu J."/>
            <person name="Bruns T."/>
            <person name="Baldrian P."/>
            <person name="Vilgalys R."/>
            <person name="Dunand C."/>
            <person name="Henrissat B."/>
            <person name="Grigoriev I.V."/>
            <person name="Hibbett D."/>
            <person name="Nagy L.G."/>
            <person name="Martin F.M."/>
        </authorList>
    </citation>
    <scope>NUCLEOTIDE SEQUENCE</scope>
    <source>
        <strain evidence="1">BED1</strain>
    </source>
</reference>
<dbReference type="Proteomes" id="UP001194468">
    <property type="component" value="Unassembled WGS sequence"/>
</dbReference>
<organism evidence="1 2">
    <name type="scientific">Boletus edulis BED1</name>
    <dbReference type="NCBI Taxonomy" id="1328754"/>
    <lineage>
        <taxon>Eukaryota</taxon>
        <taxon>Fungi</taxon>
        <taxon>Dikarya</taxon>
        <taxon>Basidiomycota</taxon>
        <taxon>Agaricomycotina</taxon>
        <taxon>Agaricomycetes</taxon>
        <taxon>Agaricomycetidae</taxon>
        <taxon>Boletales</taxon>
        <taxon>Boletineae</taxon>
        <taxon>Boletaceae</taxon>
        <taxon>Boletoideae</taxon>
        <taxon>Boletus</taxon>
    </lineage>
</organism>
<dbReference type="EMBL" id="WHUW01000258">
    <property type="protein sequence ID" value="KAF8416395.1"/>
    <property type="molecule type" value="Genomic_DNA"/>
</dbReference>
<name>A0AAD4G5K9_BOLED</name>
<dbReference type="AlphaFoldDB" id="A0AAD4G5K9"/>
<reference evidence="1" key="1">
    <citation type="submission" date="2019-10" db="EMBL/GenBank/DDBJ databases">
        <authorList>
            <consortium name="DOE Joint Genome Institute"/>
            <person name="Kuo A."/>
            <person name="Miyauchi S."/>
            <person name="Kiss E."/>
            <person name="Drula E."/>
            <person name="Kohler A."/>
            <person name="Sanchez-Garcia M."/>
            <person name="Andreopoulos B."/>
            <person name="Barry K.W."/>
            <person name="Bonito G."/>
            <person name="Buee M."/>
            <person name="Carver A."/>
            <person name="Chen C."/>
            <person name="Cichocki N."/>
            <person name="Clum A."/>
            <person name="Culley D."/>
            <person name="Crous P.W."/>
            <person name="Fauchery L."/>
            <person name="Girlanda M."/>
            <person name="Hayes R."/>
            <person name="Keri Z."/>
            <person name="LaButti K."/>
            <person name="Lipzen A."/>
            <person name="Lombard V."/>
            <person name="Magnuson J."/>
            <person name="Maillard F."/>
            <person name="Morin E."/>
            <person name="Murat C."/>
            <person name="Nolan M."/>
            <person name="Ohm R."/>
            <person name="Pangilinan J."/>
            <person name="Pereira M."/>
            <person name="Perotto S."/>
            <person name="Peter M."/>
            <person name="Riley R."/>
            <person name="Sitrit Y."/>
            <person name="Stielow B."/>
            <person name="Szollosi G."/>
            <person name="Zifcakova L."/>
            <person name="Stursova M."/>
            <person name="Spatafora J.W."/>
            <person name="Tedersoo L."/>
            <person name="Vaario L.-M."/>
            <person name="Yamada A."/>
            <person name="Yan M."/>
            <person name="Wang P."/>
            <person name="Xu J."/>
            <person name="Bruns T."/>
            <person name="Baldrian P."/>
            <person name="Vilgalys R."/>
            <person name="Henrissat B."/>
            <person name="Grigoriev I.V."/>
            <person name="Hibbett D."/>
            <person name="Nagy L.G."/>
            <person name="Martin F.M."/>
        </authorList>
    </citation>
    <scope>NUCLEOTIDE SEQUENCE</scope>
    <source>
        <strain evidence="1">BED1</strain>
    </source>
</reference>
<gene>
    <name evidence="1" type="ORF">L210DRAFT_730129</name>
</gene>
<keyword evidence="2" id="KW-1185">Reference proteome</keyword>
<accession>A0AAD4G5K9</accession>
<proteinExistence type="predicted"/>
<protein>
    <submittedName>
        <fullName evidence="1">Uncharacterized protein</fullName>
    </submittedName>
</protein>
<comment type="caution">
    <text evidence="1">The sequence shown here is derived from an EMBL/GenBank/DDBJ whole genome shotgun (WGS) entry which is preliminary data.</text>
</comment>
<evidence type="ECO:0000313" key="1">
    <source>
        <dbReference type="EMBL" id="KAF8416395.1"/>
    </source>
</evidence>
<evidence type="ECO:0000313" key="2">
    <source>
        <dbReference type="Proteomes" id="UP001194468"/>
    </source>
</evidence>
<sequence length="76" mass="9021">MLFPSFTPSLPQMEFPLSSMYTMFWRKCKPMEHSNQSLTSLRNGYKMVRSWKRATISWSGLLLLHYSQLLASQRLF</sequence>